<dbReference type="AlphaFoldDB" id="A0A3L7ACG8"/>
<organism evidence="2 3">
    <name type="scientific">Mycetocola tolaasinivorans</name>
    <dbReference type="NCBI Taxonomy" id="76635"/>
    <lineage>
        <taxon>Bacteria</taxon>
        <taxon>Bacillati</taxon>
        <taxon>Actinomycetota</taxon>
        <taxon>Actinomycetes</taxon>
        <taxon>Micrococcales</taxon>
        <taxon>Microbacteriaceae</taxon>
        <taxon>Mycetocola</taxon>
    </lineage>
</organism>
<dbReference type="EMBL" id="RCUX01000001">
    <property type="protein sequence ID" value="RLP78053.1"/>
    <property type="molecule type" value="Genomic_DNA"/>
</dbReference>
<evidence type="ECO:0000313" key="2">
    <source>
        <dbReference type="EMBL" id="RLP78053.1"/>
    </source>
</evidence>
<evidence type="ECO:0000313" key="3">
    <source>
        <dbReference type="Proteomes" id="UP000272503"/>
    </source>
</evidence>
<comment type="caution">
    <text evidence="2">The sequence shown here is derived from an EMBL/GenBank/DDBJ whole genome shotgun (WGS) entry which is preliminary data.</text>
</comment>
<proteinExistence type="predicted"/>
<feature type="domain" description="DUF7882" evidence="1">
    <location>
        <begin position="1"/>
        <end position="94"/>
    </location>
</feature>
<protein>
    <recommendedName>
        <fullName evidence="1">DUF7882 domain-containing protein</fullName>
    </recommendedName>
</protein>
<dbReference type="Pfam" id="PF25355">
    <property type="entry name" value="DUF7882"/>
    <property type="match status" value="1"/>
</dbReference>
<evidence type="ECO:0000259" key="1">
    <source>
        <dbReference type="Pfam" id="PF25355"/>
    </source>
</evidence>
<dbReference type="OrthoDB" id="5123855at2"/>
<dbReference type="Proteomes" id="UP000272503">
    <property type="component" value="Unassembled WGS sequence"/>
</dbReference>
<sequence>MGTLVYGPGARFDFDDRVLEHLKAAIGIKLRRQESFYLNWVLRQSEGGGRVSLWISPSVGLQFQFAGGKPPHLNREWVDALGEIANSGHGMEPIAEKDAARVLERVRQNVDRA</sequence>
<dbReference type="InterPro" id="IPR057204">
    <property type="entry name" value="DUF7882"/>
</dbReference>
<keyword evidence="3" id="KW-1185">Reference proteome</keyword>
<name>A0A3L7ACG8_9MICO</name>
<gene>
    <name evidence="2" type="ORF">D9V32_01640</name>
</gene>
<dbReference type="RefSeq" id="WP_121647145.1">
    <property type="nucleotide sequence ID" value="NZ_RCUX01000001.1"/>
</dbReference>
<accession>A0A3L7ACG8</accession>
<reference evidence="2 3" key="1">
    <citation type="submission" date="2018-10" db="EMBL/GenBank/DDBJ databases">
        <authorList>
            <person name="Li J."/>
        </authorList>
    </citation>
    <scope>NUCLEOTIDE SEQUENCE [LARGE SCALE GENOMIC DNA]</scope>
    <source>
        <strain evidence="2 3">IF 016277</strain>
    </source>
</reference>